<evidence type="ECO:0000313" key="3">
    <source>
        <dbReference type="Proteomes" id="UP000322667"/>
    </source>
</evidence>
<feature type="region of interest" description="Disordered" evidence="1">
    <location>
        <begin position="1"/>
        <end position="23"/>
    </location>
</feature>
<gene>
    <name evidence="2" type="ORF">ES332_D06G032900v1</name>
</gene>
<name>A0A5D2KDP3_GOSTO</name>
<reference evidence="2 3" key="1">
    <citation type="submission" date="2019-07" db="EMBL/GenBank/DDBJ databases">
        <title>WGS assembly of Gossypium tomentosum.</title>
        <authorList>
            <person name="Chen Z.J."/>
            <person name="Sreedasyam A."/>
            <person name="Ando A."/>
            <person name="Song Q."/>
            <person name="De L."/>
            <person name="Hulse-Kemp A."/>
            <person name="Ding M."/>
            <person name="Ye W."/>
            <person name="Kirkbride R."/>
            <person name="Jenkins J."/>
            <person name="Plott C."/>
            <person name="Lovell J."/>
            <person name="Lin Y.-M."/>
            <person name="Vaughn R."/>
            <person name="Liu B."/>
            <person name="Li W."/>
            <person name="Simpson S."/>
            <person name="Scheffler B."/>
            <person name="Saski C."/>
            <person name="Grover C."/>
            <person name="Hu G."/>
            <person name="Conover J."/>
            <person name="Carlson J."/>
            <person name="Shu S."/>
            <person name="Boston L."/>
            <person name="Williams M."/>
            <person name="Peterson D."/>
            <person name="Mcgee K."/>
            <person name="Jones D."/>
            <person name="Wendel J."/>
            <person name="Stelly D."/>
            <person name="Grimwood J."/>
            <person name="Schmutz J."/>
        </authorList>
    </citation>
    <scope>NUCLEOTIDE SEQUENCE [LARGE SCALE GENOMIC DNA]</scope>
    <source>
        <strain evidence="2">7179.01</strain>
    </source>
</reference>
<organism evidence="2 3">
    <name type="scientific">Gossypium tomentosum</name>
    <name type="common">Hawaiian cotton</name>
    <name type="synonym">Gossypium sandvicense</name>
    <dbReference type="NCBI Taxonomy" id="34277"/>
    <lineage>
        <taxon>Eukaryota</taxon>
        <taxon>Viridiplantae</taxon>
        <taxon>Streptophyta</taxon>
        <taxon>Embryophyta</taxon>
        <taxon>Tracheophyta</taxon>
        <taxon>Spermatophyta</taxon>
        <taxon>Magnoliopsida</taxon>
        <taxon>eudicotyledons</taxon>
        <taxon>Gunneridae</taxon>
        <taxon>Pentapetalae</taxon>
        <taxon>rosids</taxon>
        <taxon>malvids</taxon>
        <taxon>Malvales</taxon>
        <taxon>Malvaceae</taxon>
        <taxon>Malvoideae</taxon>
        <taxon>Gossypium</taxon>
    </lineage>
</organism>
<accession>A0A5D2KDP3</accession>
<evidence type="ECO:0000313" key="2">
    <source>
        <dbReference type="EMBL" id="TYH65092.1"/>
    </source>
</evidence>
<proteinExistence type="predicted"/>
<dbReference type="Proteomes" id="UP000322667">
    <property type="component" value="Chromosome D06"/>
</dbReference>
<evidence type="ECO:0000256" key="1">
    <source>
        <dbReference type="SAM" id="MobiDB-lite"/>
    </source>
</evidence>
<feature type="compositionally biased region" description="Low complexity" evidence="1">
    <location>
        <begin position="7"/>
        <end position="17"/>
    </location>
</feature>
<dbReference type="EMBL" id="CM017628">
    <property type="protein sequence ID" value="TYH65092.1"/>
    <property type="molecule type" value="Genomic_DNA"/>
</dbReference>
<dbReference type="AlphaFoldDB" id="A0A5D2KDP3"/>
<sequence>MGKREGNGVSKSGNGNSEKQGADWGRWMIAGNRLESIARMDGTEADGSISWCGHVALGIVFSICHCPCHLPNFSIH</sequence>
<protein>
    <submittedName>
        <fullName evidence="2">Uncharacterized protein</fullName>
    </submittedName>
</protein>
<keyword evidence="3" id="KW-1185">Reference proteome</keyword>